<feature type="non-terminal residue" evidence="1">
    <location>
        <position position="1"/>
    </location>
</feature>
<organism evidence="1 2">
    <name type="scientific">Haematococcus lacustris</name>
    <name type="common">Green alga</name>
    <name type="synonym">Haematococcus pluvialis</name>
    <dbReference type="NCBI Taxonomy" id="44745"/>
    <lineage>
        <taxon>Eukaryota</taxon>
        <taxon>Viridiplantae</taxon>
        <taxon>Chlorophyta</taxon>
        <taxon>core chlorophytes</taxon>
        <taxon>Chlorophyceae</taxon>
        <taxon>CS clade</taxon>
        <taxon>Chlamydomonadales</taxon>
        <taxon>Haematococcaceae</taxon>
        <taxon>Haematococcus</taxon>
    </lineage>
</organism>
<name>A0A699Z3S0_HAELA</name>
<dbReference type="Proteomes" id="UP000485058">
    <property type="component" value="Unassembled WGS sequence"/>
</dbReference>
<proteinExistence type="predicted"/>
<accession>A0A699Z3S0</accession>
<evidence type="ECO:0000313" key="1">
    <source>
        <dbReference type="EMBL" id="GFH16711.1"/>
    </source>
</evidence>
<sequence>MWECVKNSRDDVIEILLEFGGSLGME</sequence>
<comment type="caution">
    <text evidence="1">The sequence shown here is derived from an EMBL/GenBank/DDBJ whole genome shotgun (WGS) entry which is preliminary data.</text>
</comment>
<evidence type="ECO:0000313" key="2">
    <source>
        <dbReference type="Proteomes" id="UP000485058"/>
    </source>
</evidence>
<reference evidence="1 2" key="1">
    <citation type="submission" date="2020-02" db="EMBL/GenBank/DDBJ databases">
        <title>Draft genome sequence of Haematococcus lacustris strain NIES-144.</title>
        <authorList>
            <person name="Morimoto D."/>
            <person name="Nakagawa S."/>
            <person name="Yoshida T."/>
            <person name="Sawayama S."/>
        </authorList>
    </citation>
    <scope>NUCLEOTIDE SEQUENCE [LARGE SCALE GENOMIC DNA]</scope>
    <source>
        <strain evidence="1 2">NIES-144</strain>
    </source>
</reference>
<dbReference type="EMBL" id="BLLF01001040">
    <property type="protein sequence ID" value="GFH16711.1"/>
    <property type="molecule type" value="Genomic_DNA"/>
</dbReference>
<keyword evidence="2" id="KW-1185">Reference proteome</keyword>
<protein>
    <submittedName>
        <fullName evidence="1">Uncharacterized protein</fullName>
    </submittedName>
</protein>
<dbReference type="AlphaFoldDB" id="A0A699Z3S0"/>
<gene>
    <name evidence="1" type="ORF">HaLaN_13188</name>
</gene>